<name>A0AC61PHT7_9FIRM</name>
<dbReference type="Proteomes" id="UP000192328">
    <property type="component" value="Unassembled WGS sequence"/>
</dbReference>
<comment type="caution">
    <text evidence="1">The sequence shown here is derived from an EMBL/GenBank/DDBJ whole genome shotgun (WGS) entry which is preliminary data.</text>
</comment>
<reference evidence="1" key="1">
    <citation type="submission" date="2017-04" db="EMBL/GenBank/DDBJ databases">
        <authorList>
            <person name="Varghese N."/>
            <person name="Submissions S."/>
        </authorList>
    </citation>
    <scope>NUCLEOTIDE SEQUENCE</scope>
    <source>
        <strain evidence="1">WTE2008</strain>
    </source>
</reference>
<protein>
    <submittedName>
        <fullName evidence="1">Heptaprenyl diphosphate synthase component I</fullName>
    </submittedName>
</protein>
<sequence>MRPQTQKIARFGLLTALALVLGLMDRAIPVSALLGGVLPGIKLGLANTVLLYAVYLMDWKSCVALMLTKVVLSGLIFGSLSAILFSLAGGVLSLIVMLLIRKKPERGAAAVILLTSAAEIWLLSKNRHPQGQVLAVVILIGIAFIAGIVILVLTVKGTVTPVMGTSLAGAVSHNVGQIVMACAVMNNTMLLISYLPALIGIGAAVGCLTGIVTDRVLTAMKLMKNEK</sequence>
<keyword evidence="2" id="KW-1185">Reference proteome</keyword>
<dbReference type="EMBL" id="FWXZ01000001">
    <property type="protein sequence ID" value="SMC36638.1"/>
    <property type="molecule type" value="Genomic_DNA"/>
</dbReference>
<evidence type="ECO:0000313" key="2">
    <source>
        <dbReference type="Proteomes" id="UP000192328"/>
    </source>
</evidence>
<evidence type="ECO:0000313" key="1">
    <source>
        <dbReference type="EMBL" id="SMC36638.1"/>
    </source>
</evidence>
<accession>A0AC61PHT7</accession>
<proteinExistence type="predicted"/>
<organism evidence="1 2">
    <name type="scientific">Aristaeella lactis</name>
    <dbReference type="NCBI Taxonomy" id="3046383"/>
    <lineage>
        <taxon>Bacteria</taxon>
        <taxon>Bacillati</taxon>
        <taxon>Bacillota</taxon>
        <taxon>Clostridia</taxon>
        <taxon>Eubacteriales</taxon>
        <taxon>Aristaeellaceae</taxon>
        <taxon>Aristaeella</taxon>
    </lineage>
</organism>
<gene>
    <name evidence="1" type="ORF">SAMN06297397_0317</name>
</gene>